<feature type="transmembrane region" description="Helical" evidence="1">
    <location>
        <begin position="6"/>
        <end position="25"/>
    </location>
</feature>
<sequence length="149" mass="17213">MNRYLIIAFGVGLILCIGTCVYFVAGVSSTFPPIKTYDYKRNIDEFKSDMNKLAVSNKNILYRITDITGDSNTGYKYYFDIFIKEPKRNLQYHAFYDKTDYWFKDNKTEIGLVFAYDQTHSVGGYGVNATGIANLIKVFEKEIIYKLPK</sequence>
<proteinExistence type="predicted"/>
<dbReference type="EMBL" id="JBHTHU010000006">
    <property type="protein sequence ID" value="MFD0750692.1"/>
    <property type="molecule type" value="Genomic_DNA"/>
</dbReference>
<evidence type="ECO:0000313" key="3">
    <source>
        <dbReference type="Proteomes" id="UP001596958"/>
    </source>
</evidence>
<gene>
    <name evidence="2" type="ORF">ACFQZS_11095</name>
</gene>
<reference evidence="3" key="1">
    <citation type="journal article" date="2019" name="Int. J. Syst. Evol. Microbiol.">
        <title>The Global Catalogue of Microorganisms (GCM) 10K type strain sequencing project: providing services to taxonomists for standard genome sequencing and annotation.</title>
        <authorList>
            <consortium name="The Broad Institute Genomics Platform"/>
            <consortium name="The Broad Institute Genome Sequencing Center for Infectious Disease"/>
            <person name="Wu L."/>
            <person name="Ma J."/>
        </authorList>
    </citation>
    <scope>NUCLEOTIDE SEQUENCE [LARGE SCALE GENOMIC DNA]</scope>
    <source>
        <strain evidence="3">CCUG 63418</strain>
    </source>
</reference>
<name>A0ABW2YWE6_9SPHI</name>
<comment type="caution">
    <text evidence="2">The sequence shown here is derived from an EMBL/GenBank/DDBJ whole genome shotgun (WGS) entry which is preliminary data.</text>
</comment>
<evidence type="ECO:0000313" key="2">
    <source>
        <dbReference type="EMBL" id="MFD0750692.1"/>
    </source>
</evidence>
<protein>
    <recommendedName>
        <fullName evidence="4">Lipoprotein</fullName>
    </recommendedName>
</protein>
<keyword evidence="1" id="KW-1133">Transmembrane helix</keyword>
<evidence type="ECO:0008006" key="4">
    <source>
        <dbReference type="Google" id="ProtNLM"/>
    </source>
</evidence>
<keyword evidence="3" id="KW-1185">Reference proteome</keyword>
<evidence type="ECO:0000256" key="1">
    <source>
        <dbReference type="SAM" id="Phobius"/>
    </source>
</evidence>
<dbReference type="RefSeq" id="WP_377100174.1">
    <property type="nucleotide sequence ID" value="NZ_JBHTHU010000006.1"/>
</dbReference>
<keyword evidence="1" id="KW-0812">Transmembrane</keyword>
<accession>A0ABW2YWE6</accession>
<organism evidence="2 3">
    <name type="scientific">Mucilaginibacter calamicampi</name>
    <dbReference type="NCBI Taxonomy" id="1302352"/>
    <lineage>
        <taxon>Bacteria</taxon>
        <taxon>Pseudomonadati</taxon>
        <taxon>Bacteroidota</taxon>
        <taxon>Sphingobacteriia</taxon>
        <taxon>Sphingobacteriales</taxon>
        <taxon>Sphingobacteriaceae</taxon>
        <taxon>Mucilaginibacter</taxon>
    </lineage>
</organism>
<dbReference type="Proteomes" id="UP001596958">
    <property type="component" value="Unassembled WGS sequence"/>
</dbReference>
<keyword evidence="1" id="KW-0472">Membrane</keyword>